<reference evidence="4" key="1">
    <citation type="submission" date="2021-02" db="EMBL/GenBank/DDBJ databases">
        <authorList>
            <person name="Nowell W R."/>
        </authorList>
    </citation>
    <scope>NUCLEOTIDE SEQUENCE</scope>
</reference>
<evidence type="ECO:0000313" key="5">
    <source>
        <dbReference type="Proteomes" id="UP000663828"/>
    </source>
</evidence>
<name>A0A816GDD4_ADIRI</name>
<dbReference type="InterPro" id="IPR000922">
    <property type="entry name" value="Lectin_gal-bd_dom"/>
</dbReference>
<proteinExistence type="predicted"/>
<dbReference type="EMBL" id="CAJNOR010013327">
    <property type="protein sequence ID" value="CAF1672674.1"/>
    <property type="molecule type" value="Genomic_DNA"/>
</dbReference>
<feature type="domain" description="SUEL-type lectin" evidence="2">
    <location>
        <begin position="119"/>
        <end position="205"/>
    </location>
</feature>
<dbReference type="CDD" id="cd22842">
    <property type="entry name" value="Gal_Rha_Lectin_BGal"/>
    <property type="match status" value="1"/>
</dbReference>
<dbReference type="OrthoDB" id="1100386at2759"/>
<dbReference type="InterPro" id="IPR043159">
    <property type="entry name" value="Lectin_gal-bd_sf"/>
</dbReference>
<evidence type="ECO:0000259" key="2">
    <source>
        <dbReference type="PROSITE" id="PS50228"/>
    </source>
</evidence>
<dbReference type="EMBL" id="CAJNOJ010001179">
    <property type="protein sequence ID" value="CAF1545483.1"/>
    <property type="molecule type" value="Genomic_DNA"/>
</dbReference>
<dbReference type="Gene3D" id="2.60.120.740">
    <property type="match status" value="1"/>
</dbReference>
<feature type="chain" id="PRO_5035609393" description="SUEL-type lectin domain-containing protein" evidence="1">
    <location>
        <begin position="23"/>
        <end position="248"/>
    </location>
</feature>
<evidence type="ECO:0000313" key="4">
    <source>
        <dbReference type="EMBL" id="CAF1672674.1"/>
    </source>
</evidence>
<comment type="caution">
    <text evidence="4">The sequence shown here is derived from an EMBL/GenBank/DDBJ whole genome shotgun (WGS) entry which is preliminary data.</text>
</comment>
<keyword evidence="5" id="KW-1185">Reference proteome</keyword>
<dbReference type="GO" id="GO:0030246">
    <property type="term" value="F:carbohydrate binding"/>
    <property type="evidence" value="ECO:0007669"/>
    <property type="project" value="InterPro"/>
</dbReference>
<organism evidence="4 5">
    <name type="scientific">Adineta ricciae</name>
    <name type="common">Rotifer</name>
    <dbReference type="NCBI Taxonomy" id="249248"/>
    <lineage>
        <taxon>Eukaryota</taxon>
        <taxon>Metazoa</taxon>
        <taxon>Spiralia</taxon>
        <taxon>Gnathifera</taxon>
        <taxon>Rotifera</taxon>
        <taxon>Eurotatoria</taxon>
        <taxon>Bdelloidea</taxon>
        <taxon>Adinetida</taxon>
        <taxon>Adinetidae</taxon>
        <taxon>Adineta</taxon>
    </lineage>
</organism>
<dbReference type="PROSITE" id="PS50228">
    <property type="entry name" value="SUEL_LECTIN"/>
    <property type="match status" value="1"/>
</dbReference>
<evidence type="ECO:0000313" key="3">
    <source>
        <dbReference type="EMBL" id="CAF1545483.1"/>
    </source>
</evidence>
<evidence type="ECO:0000256" key="1">
    <source>
        <dbReference type="SAM" id="SignalP"/>
    </source>
</evidence>
<sequence>MPIKGLQLIFLLFVLALDIVHLFPTFEIDKSQSEQTGVNTILVDVSWTTHDYNLHTVPSLLAPANPLSSRQFSPINKKIYANLKQLNAEYARYAAWYPFPHMAVSELDPPSGLFQCGNVGTNFSINLSCEQNNGMISKIDFASYGTPSGICGQMKQGTCHAVNTSSIVEKICLGKQKCSIPATYDNFGDPCFGTEKRLWIQVQCDPPQNNTYYNFTYMDPTLQDFLDATDGHSRIINFCTHEGTYLGD</sequence>
<keyword evidence="1" id="KW-0732">Signal</keyword>
<dbReference type="Proteomes" id="UP000663828">
    <property type="component" value="Unassembled WGS sequence"/>
</dbReference>
<feature type="signal peptide" evidence="1">
    <location>
        <begin position="1"/>
        <end position="22"/>
    </location>
</feature>
<accession>A0A816GDD4</accession>
<protein>
    <recommendedName>
        <fullName evidence="2">SUEL-type lectin domain-containing protein</fullName>
    </recommendedName>
</protein>
<dbReference type="PANTHER" id="PTHR46780">
    <property type="entry name" value="PROTEIN EVA-1"/>
    <property type="match status" value="1"/>
</dbReference>
<gene>
    <name evidence="3" type="ORF">EDS130_LOCUS45623</name>
    <name evidence="4" type="ORF">XAT740_LOCUS58990</name>
</gene>
<dbReference type="AlphaFoldDB" id="A0A816GDD4"/>
<dbReference type="Proteomes" id="UP000663852">
    <property type="component" value="Unassembled WGS sequence"/>
</dbReference>
<dbReference type="Pfam" id="PF02140">
    <property type="entry name" value="SUEL_Lectin"/>
    <property type="match status" value="1"/>
</dbReference>